<dbReference type="AlphaFoldDB" id="M2LYV4"/>
<sequence length="121" mass="12938">MSSGASGSDEKISGAKIQPLDSETKYNQTHDLSSRGVAGSDRNIDQSRIEPTEGNRGQYQHTAPHVDSHGVVGRDEVVSGAKIDPLVGEVNESTRKEPGLGDEEVDAGRIAPLGEVREEMR</sequence>
<dbReference type="STRING" id="717646.M2LYV4"/>
<dbReference type="EMBL" id="KB445551">
    <property type="protein sequence ID" value="EMC99882.1"/>
    <property type="molecule type" value="Genomic_DNA"/>
</dbReference>
<feature type="compositionally biased region" description="Basic and acidic residues" evidence="1">
    <location>
        <begin position="64"/>
        <end position="77"/>
    </location>
</feature>
<feature type="region of interest" description="Disordered" evidence="1">
    <location>
        <begin position="1"/>
        <end position="121"/>
    </location>
</feature>
<reference evidence="2 3" key="1">
    <citation type="journal article" date="2012" name="PLoS Pathog.">
        <title>Diverse lifestyles and strategies of plant pathogenesis encoded in the genomes of eighteen Dothideomycetes fungi.</title>
        <authorList>
            <person name="Ohm R.A."/>
            <person name="Feau N."/>
            <person name="Henrissat B."/>
            <person name="Schoch C.L."/>
            <person name="Horwitz B.A."/>
            <person name="Barry K.W."/>
            <person name="Condon B.J."/>
            <person name="Copeland A.C."/>
            <person name="Dhillon B."/>
            <person name="Glaser F."/>
            <person name="Hesse C.N."/>
            <person name="Kosti I."/>
            <person name="LaButti K."/>
            <person name="Lindquist E.A."/>
            <person name="Lucas S."/>
            <person name="Salamov A.A."/>
            <person name="Bradshaw R.E."/>
            <person name="Ciuffetti L."/>
            <person name="Hamelin R.C."/>
            <person name="Kema G.H.J."/>
            <person name="Lawrence C."/>
            <person name="Scott J.A."/>
            <person name="Spatafora J.W."/>
            <person name="Turgeon B.G."/>
            <person name="de Wit P.J.G.M."/>
            <person name="Zhong S."/>
            <person name="Goodwin S.B."/>
            <person name="Grigoriev I.V."/>
        </authorList>
    </citation>
    <scope>NUCLEOTIDE SEQUENCE [LARGE SCALE GENOMIC DNA]</scope>
    <source>
        <strain evidence="2 3">UAMH 10762</strain>
    </source>
</reference>
<name>M2LYV4_BAUPA</name>
<dbReference type="Proteomes" id="UP000011761">
    <property type="component" value="Unassembled WGS sequence"/>
</dbReference>
<keyword evidence="3" id="KW-1185">Reference proteome</keyword>
<evidence type="ECO:0000313" key="3">
    <source>
        <dbReference type="Proteomes" id="UP000011761"/>
    </source>
</evidence>
<organism evidence="2 3">
    <name type="scientific">Baudoinia panamericana (strain UAMH 10762)</name>
    <name type="common">Angels' share fungus</name>
    <name type="synonym">Baudoinia compniacensis (strain UAMH 10762)</name>
    <dbReference type="NCBI Taxonomy" id="717646"/>
    <lineage>
        <taxon>Eukaryota</taxon>
        <taxon>Fungi</taxon>
        <taxon>Dikarya</taxon>
        <taxon>Ascomycota</taxon>
        <taxon>Pezizomycotina</taxon>
        <taxon>Dothideomycetes</taxon>
        <taxon>Dothideomycetidae</taxon>
        <taxon>Mycosphaerellales</taxon>
        <taxon>Teratosphaeriaceae</taxon>
        <taxon>Baudoinia</taxon>
    </lineage>
</organism>
<gene>
    <name evidence="2" type="ORF">BAUCODRAFT_128589</name>
</gene>
<accession>M2LYV4</accession>
<dbReference type="KEGG" id="bcom:BAUCODRAFT_128589"/>
<dbReference type="OMA" id="HPAPHAN"/>
<protein>
    <submittedName>
        <fullName evidence="2">Uncharacterized protein</fullName>
    </submittedName>
</protein>
<feature type="compositionally biased region" description="Basic and acidic residues" evidence="1">
    <location>
        <begin position="42"/>
        <end position="53"/>
    </location>
</feature>
<dbReference type="HOGENOM" id="CLU_2085283_0_0_1"/>
<evidence type="ECO:0000256" key="1">
    <source>
        <dbReference type="SAM" id="MobiDB-lite"/>
    </source>
</evidence>
<dbReference type="GeneID" id="19108188"/>
<proteinExistence type="predicted"/>
<dbReference type="RefSeq" id="XP_007673370.1">
    <property type="nucleotide sequence ID" value="XM_007675180.1"/>
</dbReference>
<evidence type="ECO:0000313" key="2">
    <source>
        <dbReference type="EMBL" id="EMC99882.1"/>
    </source>
</evidence>
<dbReference type="OrthoDB" id="5273701at2759"/>
<dbReference type="eggNOG" id="ENOG502SS28">
    <property type="taxonomic scope" value="Eukaryota"/>
</dbReference>